<keyword evidence="3" id="KW-1185">Reference proteome</keyword>
<reference evidence="2 3" key="1">
    <citation type="submission" date="2024-02" db="EMBL/GenBank/DDBJ databases">
        <title>A draft genome for the cacao thread blight pathogen Marasmius crinis-equi.</title>
        <authorList>
            <person name="Cohen S.P."/>
            <person name="Baruah I.K."/>
            <person name="Amoako-Attah I."/>
            <person name="Bukari Y."/>
            <person name="Meinhardt L.W."/>
            <person name="Bailey B.A."/>
        </authorList>
    </citation>
    <scope>NUCLEOTIDE SEQUENCE [LARGE SCALE GENOMIC DNA]</scope>
    <source>
        <strain evidence="2 3">GH-76</strain>
    </source>
</reference>
<feature type="compositionally biased region" description="Polar residues" evidence="1">
    <location>
        <begin position="650"/>
        <end position="675"/>
    </location>
</feature>
<feature type="non-terminal residue" evidence="2">
    <location>
        <position position="1"/>
    </location>
</feature>
<dbReference type="EMBL" id="JBAHYK010003583">
    <property type="protein sequence ID" value="KAL0563384.1"/>
    <property type="molecule type" value="Genomic_DNA"/>
</dbReference>
<evidence type="ECO:0000313" key="2">
    <source>
        <dbReference type="EMBL" id="KAL0563384.1"/>
    </source>
</evidence>
<feature type="region of interest" description="Disordered" evidence="1">
    <location>
        <begin position="631"/>
        <end position="714"/>
    </location>
</feature>
<name>A0ABR3EKG3_9AGAR</name>
<proteinExistence type="predicted"/>
<gene>
    <name evidence="2" type="ORF">V5O48_018684</name>
</gene>
<organism evidence="2 3">
    <name type="scientific">Marasmius crinis-equi</name>
    <dbReference type="NCBI Taxonomy" id="585013"/>
    <lineage>
        <taxon>Eukaryota</taxon>
        <taxon>Fungi</taxon>
        <taxon>Dikarya</taxon>
        <taxon>Basidiomycota</taxon>
        <taxon>Agaricomycotina</taxon>
        <taxon>Agaricomycetes</taxon>
        <taxon>Agaricomycetidae</taxon>
        <taxon>Agaricales</taxon>
        <taxon>Marasmiineae</taxon>
        <taxon>Marasmiaceae</taxon>
        <taxon>Marasmius</taxon>
    </lineage>
</organism>
<evidence type="ECO:0000256" key="1">
    <source>
        <dbReference type="SAM" id="MobiDB-lite"/>
    </source>
</evidence>
<evidence type="ECO:0000313" key="3">
    <source>
        <dbReference type="Proteomes" id="UP001465976"/>
    </source>
</evidence>
<protein>
    <submittedName>
        <fullName evidence="2">Uncharacterized protein</fullName>
    </submittedName>
</protein>
<accession>A0ABR3EKG3</accession>
<feature type="compositionally biased region" description="Low complexity" evidence="1">
    <location>
        <begin position="678"/>
        <end position="689"/>
    </location>
</feature>
<dbReference type="Proteomes" id="UP001465976">
    <property type="component" value="Unassembled WGS sequence"/>
</dbReference>
<feature type="non-terminal residue" evidence="2">
    <location>
        <position position="734"/>
    </location>
</feature>
<comment type="caution">
    <text evidence="2">The sequence shown here is derived from an EMBL/GenBank/DDBJ whole genome shotgun (WGS) entry which is preliminary data.</text>
</comment>
<feature type="compositionally biased region" description="Acidic residues" evidence="1">
    <location>
        <begin position="700"/>
        <end position="714"/>
    </location>
</feature>
<sequence>LQGTLGVMDETFTDSRQWGLPTQHIHSIPRSSVPPECITYNAITSPPTPLELSVAPSLIEPNALEAEPPVGYAYPKGRTLHRRDTNRYRARCVYAIPYHPPIDPTTEIDHLRRVILPPDSYPSETEFDHEAKEYRPKPMQGVTPLLPGVPVCVDLEGKADDCVTIAALFDLASLERYPEYEKIRECTMRLWDITWGKDELPPVYDMPGLQRNMRSGEVKEGRLFDGSSSQASTRLEGNGKGFGIPASQTDASTAYAVRSSFLPILSELYQLLAPLALSKEEYLVTTFRSVELNVYSFGGLFPTGLTSVQLNNSSGDEGGDLMAFIGAVQGSFHVDFHDDRGRWTMLVILIKLPPGSDPGAFILARFGLYAKLKLLPDGTCIVFLWFKGNDLHSGVAPTVHPSIRRAALSELAAQINQTKPINRVVYVCYPSEDLCHRTVPMMSYPTSLNSTAPSTNFHWYSKQGSPALGSNRDSRIRLWWDEIMESWNHAVSFGEKPEFPSGRKVREELNGEGVKESVLDEYPLPSFPLLDLGILCKNPYDDEDFFSLWRGLWKRHWDLSDKYYLSMTKFQYRFGQAQAKQEYEENRVDGVIVVSTLAKCAIEDPARPSSSLPPLNLASSYPALHRNQVKRKLSNPLISEHPAKQRRMDTSLSAQSGPDESCSPTATLFPSSSHVGSAPDTIDAAATTPPRRRYVHNSEGESEIGDSEDEEDDMEEELTVPLTDISFIVDSKVE</sequence>